<dbReference type="GO" id="GO:0000976">
    <property type="term" value="F:transcription cis-regulatory region binding"/>
    <property type="evidence" value="ECO:0007669"/>
    <property type="project" value="TreeGrafter"/>
</dbReference>
<dbReference type="PANTHER" id="PTHR30055:SF234">
    <property type="entry name" value="HTH-TYPE TRANSCRIPTIONAL REGULATOR BETI"/>
    <property type="match status" value="1"/>
</dbReference>
<dbReference type="SUPFAM" id="SSF48498">
    <property type="entry name" value="Tetracyclin repressor-like, C-terminal domain"/>
    <property type="match status" value="1"/>
</dbReference>
<dbReference type="PANTHER" id="PTHR30055">
    <property type="entry name" value="HTH-TYPE TRANSCRIPTIONAL REGULATOR RUTR"/>
    <property type="match status" value="1"/>
</dbReference>
<dbReference type="Pfam" id="PF02909">
    <property type="entry name" value="TetR_C_1"/>
    <property type="match status" value="1"/>
</dbReference>
<accession>A0A177I0E2</accession>
<reference evidence="7 8" key="1">
    <citation type="submission" date="2015-12" db="EMBL/GenBank/DDBJ databases">
        <title>Genome sequence of Streptomyces sp. G25.</title>
        <authorList>
            <person name="Poehlein A."/>
            <person name="Roettig A."/>
            <person name="Hiessl S."/>
            <person name="Hauschild P."/>
            <person name="Schauer J."/>
            <person name="Madkour M.H."/>
            <person name="Al-Ansari A.M."/>
            <person name="Almakishah N.H."/>
            <person name="Steinbuechel A."/>
            <person name="Daniel R."/>
        </authorList>
    </citation>
    <scope>NUCLEOTIDE SEQUENCE [LARGE SCALE GENOMIC DNA]</scope>
    <source>
        <strain evidence="8">G25(2015)</strain>
    </source>
</reference>
<dbReference type="InterPro" id="IPR001647">
    <property type="entry name" value="HTH_TetR"/>
</dbReference>
<dbReference type="Proteomes" id="UP000077381">
    <property type="component" value="Unassembled WGS sequence"/>
</dbReference>
<dbReference type="GO" id="GO:0003700">
    <property type="term" value="F:DNA-binding transcription factor activity"/>
    <property type="evidence" value="ECO:0007669"/>
    <property type="project" value="TreeGrafter"/>
</dbReference>
<keyword evidence="8" id="KW-1185">Reference proteome</keyword>
<dbReference type="PROSITE" id="PS50977">
    <property type="entry name" value="HTH_TETR_2"/>
    <property type="match status" value="1"/>
</dbReference>
<keyword evidence="3 5" id="KW-0238">DNA-binding</keyword>
<dbReference type="PRINTS" id="PR00455">
    <property type="entry name" value="HTHTETR"/>
</dbReference>
<dbReference type="GO" id="GO:0046677">
    <property type="term" value="P:response to antibiotic"/>
    <property type="evidence" value="ECO:0007669"/>
    <property type="project" value="InterPro"/>
</dbReference>
<evidence type="ECO:0000256" key="1">
    <source>
        <dbReference type="ARBA" id="ARBA00022491"/>
    </source>
</evidence>
<evidence type="ECO:0000313" key="8">
    <source>
        <dbReference type="Proteomes" id="UP000077381"/>
    </source>
</evidence>
<dbReference type="SUPFAM" id="SSF46689">
    <property type="entry name" value="Homeodomain-like"/>
    <property type="match status" value="1"/>
</dbReference>
<keyword evidence="1" id="KW-0678">Repressor</keyword>
<keyword evidence="4" id="KW-0804">Transcription</keyword>
<dbReference type="AlphaFoldDB" id="A0A177I0E2"/>
<keyword evidence="2" id="KW-0805">Transcription regulation</keyword>
<dbReference type="PRINTS" id="PR00400">
    <property type="entry name" value="TETREPRESSOR"/>
</dbReference>
<dbReference type="InterPro" id="IPR009057">
    <property type="entry name" value="Homeodomain-like_sf"/>
</dbReference>
<dbReference type="Gene3D" id="1.10.357.10">
    <property type="entry name" value="Tetracycline Repressor, domain 2"/>
    <property type="match status" value="1"/>
</dbReference>
<evidence type="ECO:0000256" key="5">
    <source>
        <dbReference type="PROSITE-ProRule" id="PRU00335"/>
    </source>
</evidence>
<name>A0A177I0E2_9ACTN</name>
<dbReference type="PATRIC" id="fig|1716141.3.peg.132"/>
<dbReference type="EMBL" id="LOHS01000014">
    <property type="protein sequence ID" value="OAH16525.1"/>
    <property type="molecule type" value="Genomic_DNA"/>
</dbReference>
<organism evidence="7 8">
    <name type="scientific">Streptomyces jeddahensis</name>
    <dbReference type="NCBI Taxonomy" id="1716141"/>
    <lineage>
        <taxon>Bacteria</taxon>
        <taxon>Bacillati</taxon>
        <taxon>Actinomycetota</taxon>
        <taxon>Actinomycetes</taxon>
        <taxon>Kitasatosporales</taxon>
        <taxon>Streptomycetaceae</taxon>
        <taxon>Streptomyces</taxon>
    </lineage>
</organism>
<feature type="domain" description="HTH tetR-type" evidence="6">
    <location>
        <begin position="22"/>
        <end position="82"/>
    </location>
</feature>
<comment type="caution">
    <text evidence="7">The sequence shown here is derived from an EMBL/GenBank/DDBJ whole genome shotgun (WGS) entry which is preliminary data.</text>
</comment>
<dbReference type="Pfam" id="PF00440">
    <property type="entry name" value="TetR_N"/>
    <property type="match status" value="1"/>
</dbReference>
<evidence type="ECO:0000259" key="6">
    <source>
        <dbReference type="PROSITE" id="PS50977"/>
    </source>
</evidence>
<evidence type="ECO:0000256" key="2">
    <source>
        <dbReference type="ARBA" id="ARBA00023015"/>
    </source>
</evidence>
<protein>
    <submittedName>
        <fullName evidence="7">Tetracycline repressor protein class H</fullName>
    </submittedName>
</protein>
<dbReference type="GO" id="GO:0045892">
    <property type="term" value="P:negative regulation of DNA-templated transcription"/>
    <property type="evidence" value="ECO:0007669"/>
    <property type="project" value="InterPro"/>
</dbReference>
<evidence type="ECO:0000313" key="7">
    <source>
        <dbReference type="EMBL" id="OAH16525.1"/>
    </source>
</evidence>
<feature type="DNA-binding region" description="H-T-H motif" evidence="5">
    <location>
        <begin position="45"/>
        <end position="64"/>
    </location>
</feature>
<gene>
    <name evidence="7" type="primary">tetR_1</name>
    <name evidence="7" type="ORF">STSP_01200</name>
</gene>
<dbReference type="InterPro" id="IPR003012">
    <property type="entry name" value="Tet_transcr_reg_TetR"/>
</dbReference>
<evidence type="ECO:0000256" key="3">
    <source>
        <dbReference type="ARBA" id="ARBA00023125"/>
    </source>
</evidence>
<dbReference type="InterPro" id="IPR036271">
    <property type="entry name" value="Tet_transcr_reg_TetR-rel_C_sf"/>
</dbReference>
<dbReference type="InterPro" id="IPR004111">
    <property type="entry name" value="Repressor_TetR_C"/>
</dbReference>
<dbReference type="STRING" id="1716141.STSP_01200"/>
<proteinExistence type="predicted"/>
<evidence type="ECO:0000256" key="4">
    <source>
        <dbReference type="ARBA" id="ARBA00023163"/>
    </source>
</evidence>
<dbReference type="InterPro" id="IPR050109">
    <property type="entry name" value="HTH-type_TetR-like_transc_reg"/>
</dbReference>
<sequence>MHADDVAGERAGDLGALMARPSLSRDEILDAAAKLVKQQGPAALTMRKLAAELGTAVTSIYWHVGNRESLLDALVERTVADLGELRPTGRTPAQRIVSVARALRRRLRDHPHLVAMVHERGLTEQMFLPAQEVLAREVHAAGLHGARAAEVVRAVQFHVVGHVLVERNRERAPVQRPGEEELWGARTADGDPALARALAAPIDTEKLFTLSVRALVRGLLEAPPPR</sequence>